<evidence type="ECO:0000256" key="1">
    <source>
        <dbReference type="SAM" id="MobiDB-lite"/>
    </source>
</evidence>
<keyword evidence="3" id="KW-1185">Reference proteome</keyword>
<comment type="caution">
    <text evidence="2">The sequence shown here is derived from an EMBL/GenBank/DDBJ whole genome shotgun (WGS) entry which is preliminary data.</text>
</comment>
<gene>
    <name evidence="2" type="ORF">CPLU01_14586</name>
</gene>
<feature type="region of interest" description="Disordered" evidence="1">
    <location>
        <begin position="50"/>
        <end position="78"/>
    </location>
</feature>
<dbReference type="EMBL" id="WIGO01000399">
    <property type="protein sequence ID" value="KAF6813684.1"/>
    <property type="molecule type" value="Genomic_DNA"/>
</dbReference>
<reference evidence="2" key="1">
    <citation type="journal article" date="2020" name="Phytopathology">
        <title>Genome Sequence Resources of Colletotrichum truncatum, C. plurivorum, C. musicola, and C. sojae: Four Species Pathogenic to Soybean (Glycine max).</title>
        <authorList>
            <person name="Rogerio F."/>
            <person name="Boufleur T.R."/>
            <person name="Ciampi-Guillardi M."/>
            <person name="Sukno S.A."/>
            <person name="Thon M.R."/>
            <person name="Massola Junior N.S."/>
            <person name="Baroncelli R."/>
        </authorList>
    </citation>
    <scope>NUCLEOTIDE SEQUENCE</scope>
    <source>
        <strain evidence="2">LFN00145</strain>
    </source>
</reference>
<dbReference type="Proteomes" id="UP000654918">
    <property type="component" value="Unassembled WGS sequence"/>
</dbReference>
<sequence length="266" mass="29757">MICDLISIQIAHRKRGGQVVEQGVSLPTYFRTPDPRPAVVRRKSLVFMPTMGETEGEDKGPDGARGRGEQTKLNDARSCLPRPDIDYSFHRSARTPQACRTWKSPDAKNPSSFAEGDVRFPPNHTLFQGRHHLPNGLGRMAVEKFRASGCGSDDNMNASSLTKTAPHDSRTTILPAAMMCSYGNDFGQLCKVRIVLQRHDEKVQQSIATIGVIHSCLQTRGSKGAKARDAPKGYHGNEHAEKILEERKFALPRYFEYKWPGLEVWR</sequence>
<protein>
    <submittedName>
        <fullName evidence="2">Uncharacterized protein</fullName>
    </submittedName>
</protein>
<name>A0A8H6JI98_9PEZI</name>
<dbReference type="AlphaFoldDB" id="A0A8H6JI98"/>
<proteinExistence type="predicted"/>
<evidence type="ECO:0000313" key="2">
    <source>
        <dbReference type="EMBL" id="KAF6813684.1"/>
    </source>
</evidence>
<accession>A0A8H6JI98</accession>
<organism evidence="2 3">
    <name type="scientific">Colletotrichum plurivorum</name>
    <dbReference type="NCBI Taxonomy" id="2175906"/>
    <lineage>
        <taxon>Eukaryota</taxon>
        <taxon>Fungi</taxon>
        <taxon>Dikarya</taxon>
        <taxon>Ascomycota</taxon>
        <taxon>Pezizomycotina</taxon>
        <taxon>Sordariomycetes</taxon>
        <taxon>Hypocreomycetidae</taxon>
        <taxon>Glomerellales</taxon>
        <taxon>Glomerellaceae</taxon>
        <taxon>Colletotrichum</taxon>
        <taxon>Colletotrichum orchidearum species complex</taxon>
    </lineage>
</organism>
<evidence type="ECO:0000313" key="3">
    <source>
        <dbReference type="Proteomes" id="UP000654918"/>
    </source>
</evidence>
<feature type="compositionally biased region" description="Basic and acidic residues" evidence="1">
    <location>
        <begin position="57"/>
        <end position="75"/>
    </location>
</feature>